<dbReference type="AlphaFoldDB" id="A0A2V3IS30"/>
<feature type="region of interest" description="Disordered" evidence="1">
    <location>
        <begin position="175"/>
        <end position="195"/>
    </location>
</feature>
<feature type="compositionally biased region" description="Polar residues" evidence="1">
    <location>
        <begin position="175"/>
        <end position="190"/>
    </location>
</feature>
<reference evidence="2 3" key="1">
    <citation type="journal article" date="2018" name="Mol. Biol. Evol.">
        <title>Analysis of the draft genome of the red seaweed Gracilariopsis chorda provides insights into genome size evolution in Rhodophyta.</title>
        <authorList>
            <person name="Lee J."/>
            <person name="Yang E.C."/>
            <person name="Graf L."/>
            <person name="Yang J.H."/>
            <person name="Qiu H."/>
            <person name="Zel Zion U."/>
            <person name="Chan C.X."/>
            <person name="Stephens T.G."/>
            <person name="Weber A.P.M."/>
            <person name="Boo G.H."/>
            <person name="Boo S.M."/>
            <person name="Kim K.M."/>
            <person name="Shin Y."/>
            <person name="Jung M."/>
            <person name="Lee S.J."/>
            <person name="Yim H.S."/>
            <person name="Lee J.H."/>
            <person name="Bhattacharya D."/>
            <person name="Yoon H.S."/>
        </authorList>
    </citation>
    <scope>NUCLEOTIDE SEQUENCE [LARGE SCALE GENOMIC DNA]</scope>
    <source>
        <strain evidence="2 3">SKKU-2015</strain>
        <tissue evidence="2">Whole body</tissue>
    </source>
</reference>
<evidence type="ECO:0000313" key="2">
    <source>
        <dbReference type="EMBL" id="PXF44547.1"/>
    </source>
</evidence>
<evidence type="ECO:0000313" key="3">
    <source>
        <dbReference type="Proteomes" id="UP000247409"/>
    </source>
</evidence>
<accession>A0A2V3IS30</accession>
<dbReference type="Proteomes" id="UP000247409">
    <property type="component" value="Unassembled WGS sequence"/>
</dbReference>
<dbReference type="OrthoDB" id="10499498at2759"/>
<name>A0A2V3IS30_9FLOR</name>
<dbReference type="EMBL" id="NBIV01000088">
    <property type="protein sequence ID" value="PXF44547.1"/>
    <property type="molecule type" value="Genomic_DNA"/>
</dbReference>
<sequence>MTENLLHHLARAAESAERAWTAASNSGSQTVHSALASLHALETHANPAVPPPPPGELLSRHERYESDLQELRTTVRRLNAIVIGLKRWQDELLAQPSYHALKDSLKQLLDAFECDLEKKRYVLNVVAGDEMAYVSQREWTKYVAVWSEQPDRLGTCGDAVAAIARAEQLMDDLSKTQSDNIGSGNKSAATESRGALSPAVLALKKRLSAGS</sequence>
<keyword evidence="3" id="KW-1185">Reference proteome</keyword>
<protein>
    <submittedName>
        <fullName evidence="2">Uncharacterized protein</fullName>
    </submittedName>
</protein>
<comment type="caution">
    <text evidence="2">The sequence shown here is derived from an EMBL/GenBank/DDBJ whole genome shotgun (WGS) entry which is preliminary data.</text>
</comment>
<proteinExistence type="predicted"/>
<organism evidence="2 3">
    <name type="scientific">Gracilariopsis chorda</name>
    <dbReference type="NCBI Taxonomy" id="448386"/>
    <lineage>
        <taxon>Eukaryota</taxon>
        <taxon>Rhodophyta</taxon>
        <taxon>Florideophyceae</taxon>
        <taxon>Rhodymeniophycidae</taxon>
        <taxon>Gracilariales</taxon>
        <taxon>Gracilariaceae</taxon>
        <taxon>Gracilariopsis</taxon>
    </lineage>
</organism>
<gene>
    <name evidence="2" type="ORF">BWQ96_05725</name>
</gene>
<evidence type="ECO:0000256" key="1">
    <source>
        <dbReference type="SAM" id="MobiDB-lite"/>
    </source>
</evidence>